<evidence type="ECO:0000256" key="1">
    <source>
        <dbReference type="SAM" id="Phobius"/>
    </source>
</evidence>
<sequence>MENALKVHFNINPLYNHNSRCFILATTAGFTLGLFLFFFYSN</sequence>
<geneLocation type="plasmid" evidence="2 3">
    <name>pCTU1</name>
</geneLocation>
<keyword evidence="1" id="KW-0472">Membrane</keyword>
<dbReference type="EMBL" id="FN543094">
    <property type="protein sequence ID" value="CBA34651.1"/>
    <property type="molecule type" value="Genomic_DNA"/>
</dbReference>
<gene>
    <name evidence="2" type="ordered locus">Ctu_1p01140</name>
</gene>
<dbReference type="HOGENOM" id="CLU_3257846_0_0_6"/>
<dbReference type="KEGG" id="ctu:Ctu_1p01140"/>
<evidence type="ECO:0000313" key="3">
    <source>
        <dbReference type="Proteomes" id="UP000002069"/>
    </source>
</evidence>
<keyword evidence="3" id="KW-1185">Reference proteome</keyword>
<proteinExistence type="predicted"/>
<keyword evidence="2" id="KW-0614">Plasmid</keyword>
<dbReference type="Proteomes" id="UP000002069">
    <property type="component" value="Plasmid pCTU1"/>
</dbReference>
<reference evidence="2 3" key="1">
    <citation type="journal article" date="2010" name="J. Bacteriol.">
        <title>Complete Genome Sequence of Cronobacter turicensis LMG 23827, a foodborne pathogen causing deaths in neonates.</title>
        <authorList>
            <person name="Stephan R."/>
            <person name="Lehner A."/>
            <person name="Tischler P."/>
            <person name="Rattei T."/>
        </authorList>
    </citation>
    <scope>NUCLEOTIDE SEQUENCE [LARGE SCALE GENOMIC DNA]</scope>
    <source>
        <strain evidence="3">DSM 18703 / CCUG 55852 / LMG 23827 / z3032</strain>
        <plasmid evidence="2 3">pCTU1</plasmid>
    </source>
</reference>
<accession>C9Y5K6</accession>
<evidence type="ECO:0000313" key="2">
    <source>
        <dbReference type="EMBL" id="CBA34651.1"/>
    </source>
</evidence>
<organism evidence="2 3">
    <name type="scientific">Cronobacter turicensis (strain DSM 18703 / CCUG 55852 / LMG 23827 / z3032)</name>
    <dbReference type="NCBI Taxonomy" id="693216"/>
    <lineage>
        <taxon>Bacteria</taxon>
        <taxon>Pseudomonadati</taxon>
        <taxon>Pseudomonadota</taxon>
        <taxon>Gammaproteobacteria</taxon>
        <taxon>Enterobacterales</taxon>
        <taxon>Enterobacteriaceae</taxon>
        <taxon>Cronobacter</taxon>
    </lineage>
</organism>
<dbReference type="AlphaFoldDB" id="C9Y5K6"/>
<keyword evidence="1" id="KW-0812">Transmembrane</keyword>
<protein>
    <submittedName>
        <fullName evidence="2">Uncharacterized protein</fullName>
    </submittedName>
</protein>
<reference evidence="3" key="2">
    <citation type="journal article" date="2011" name="J. Bacteriol.">
        <title>Complete genome sequence of Cronobacter turicensis LMG 23827, a food-borne pathogen causing deaths in neonates.</title>
        <authorList>
            <person name="Stephan R."/>
            <person name="Lehner A."/>
            <person name="Tischler P."/>
            <person name="Rattei T."/>
        </authorList>
    </citation>
    <scope>NUCLEOTIDE SEQUENCE [LARGE SCALE GENOMIC DNA]</scope>
    <source>
        <strain evidence="3">DSM 18703 / CCUG 55852 / LMG 23827 / z3032</strain>
    </source>
</reference>
<keyword evidence="1" id="KW-1133">Transmembrane helix</keyword>
<dbReference type="PATRIC" id="fig|693216.3.peg.4099"/>
<name>C9Y5K6_CROTZ</name>
<feature type="transmembrane region" description="Helical" evidence="1">
    <location>
        <begin position="21"/>
        <end position="40"/>
    </location>
</feature>